<comment type="caution">
    <text evidence="3">The sequence shown here is derived from an EMBL/GenBank/DDBJ whole genome shotgun (WGS) entry which is preliminary data.</text>
</comment>
<protein>
    <recommendedName>
        <fullName evidence="2">HPt domain-containing protein</fullName>
    </recommendedName>
</protein>
<evidence type="ECO:0000259" key="2">
    <source>
        <dbReference type="PROSITE" id="PS50894"/>
    </source>
</evidence>
<dbReference type="PROSITE" id="PS50894">
    <property type="entry name" value="HPT"/>
    <property type="match status" value="1"/>
</dbReference>
<dbReference type="EMBL" id="MQUA01000013">
    <property type="protein sequence ID" value="PQB08591.1"/>
    <property type="molecule type" value="Genomic_DNA"/>
</dbReference>
<dbReference type="GO" id="GO:0000160">
    <property type="term" value="P:phosphorelay signal transduction system"/>
    <property type="evidence" value="ECO:0007669"/>
    <property type="project" value="InterPro"/>
</dbReference>
<dbReference type="Pfam" id="PF01627">
    <property type="entry name" value="Hpt"/>
    <property type="match status" value="1"/>
</dbReference>
<dbReference type="Gene3D" id="1.20.120.160">
    <property type="entry name" value="HPT domain"/>
    <property type="match status" value="1"/>
</dbReference>
<keyword evidence="4" id="KW-1185">Reference proteome</keyword>
<organism evidence="3 4">
    <name type="scientific">Polaribacter filamentus</name>
    <dbReference type="NCBI Taxonomy" id="53483"/>
    <lineage>
        <taxon>Bacteria</taxon>
        <taxon>Pseudomonadati</taxon>
        <taxon>Bacteroidota</taxon>
        <taxon>Flavobacteriia</taxon>
        <taxon>Flavobacteriales</taxon>
        <taxon>Flavobacteriaceae</taxon>
    </lineage>
</organism>
<gene>
    <name evidence="3" type="ORF">BST83_04115</name>
</gene>
<feature type="domain" description="HPt" evidence="2">
    <location>
        <begin position="24"/>
        <end position="121"/>
    </location>
</feature>
<keyword evidence="1" id="KW-0597">Phosphoprotein</keyword>
<dbReference type="InterPro" id="IPR008207">
    <property type="entry name" value="Sig_transdc_His_kin_Hpt_dom"/>
</dbReference>
<dbReference type="Proteomes" id="UP000239522">
    <property type="component" value="Unassembled WGS sequence"/>
</dbReference>
<dbReference type="AlphaFoldDB" id="A0A2S7L127"/>
<evidence type="ECO:0000313" key="4">
    <source>
        <dbReference type="Proteomes" id="UP000239522"/>
    </source>
</evidence>
<evidence type="ECO:0000256" key="1">
    <source>
        <dbReference type="PROSITE-ProRule" id="PRU00110"/>
    </source>
</evidence>
<dbReference type="OrthoDB" id="1201916at2"/>
<dbReference type="SUPFAM" id="SSF47226">
    <property type="entry name" value="Histidine-containing phosphotransfer domain, HPT domain"/>
    <property type="match status" value="1"/>
</dbReference>
<proteinExistence type="predicted"/>
<dbReference type="RefSeq" id="WP_104810780.1">
    <property type="nucleotide sequence ID" value="NZ_MQUA01000013.1"/>
</dbReference>
<reference evidence="3 4" key="1">
    <citation type="submission" date="2016-11" db="EMBL/GenBank/DDBJ databases">
        <title>Trade-off between light-utilization and light-protection in marine flavobacteria.</title>
        <authorList>
            <person name="Kumagai Y."/>
        </authorList>
    </citation>
    <scope>NUCLEOTIDE SEQUENCE [LARGE SCALE GENOMIC DNA]</scope>
    <source>
        <strain evidence="3 4">ATCC 700397</strain>
    </source>
</reference>
<accession>A0A2S7L127</accession>
<dbReference type="InterPro" id="IPR036641">
    <property type="entry name" value="HPT_dom_sf"/>
</dbReference>
<sequence>MNIQNILTSNVVDLTSLKEYFASDKDSLVQLIGVYLSDTAPRIDILEENLTKVDYDSVKSICHFLKSSFGLMGVNCIDEIAELEKQAQRNESEDVIKERLNYILPICRESIIEYQLILDRLEAL</sequence>
<feature type="modified residue" description="Phosphohistidine" evidence="1">
    <location>
        <position position="63"/>
    </location>
</feature>
<dbReference type="GO" id="GO:0004672">
    <property type="term" value="F:protein kinase activity"/>
    <property type="evidence" value="ECO:0007669"/>
    <property type="project" value="UniProtKB-ARBA"/>
</dbReference>
<evidence type="ECO:0000313" key="3">
    <source>
        <dbReference type="EMBL" id="PQB08591.1"/>
    </source>
</evidence>
<name>A0A2S7L127_9FLAO</name>